<organism evidence="1 2">
    <name type="scientific">Auxenochlorella protothecoides</name>
    <name type="common">Green microalga</name>
    <name type="synonym">Chlorella protothecoides</name>
    <dbReference type="NCBI Taxonomy" id="3075"/>
    <lineage>
        <taxon>Eukaryota</taxon>
        <taxon>Viridiplantae</taxon>
        <taxon>Chlorophyta</taxon>
        <taxon>core chlorophytes</taxon>
        <taxon>Trebouxiophyceae</taxon>
        <taxon>Chlorellales</taxon>
        <taxon>Chlorellaceae</taxon>
        <taxon>Auxenochlorella</taxon>
    </lineage>
</organism>
<comment type="caution">
    <text evidence="1">The sequence shown here is derived from an EMBL/GenBank/DDBJ whole genome shotgun (WGS) entry which is preliminary data.</text>
</comment>
<protein>
    <submittedName>
        <fullName evidence="1">Uncharacterized protein</fullName>
    </submittedName>
</protein>
<proteinExistence type="predicted"/>
<name>A0A3M7KY08_AUXPR</name>
<dbReference type="Proteomes" id="UP000279271">
    <property type="component" value="Unassembled WGS sequence"/>
</dbReference>
<dbReference type="AlphaFoldDB" id="A0A3M7KY08"/>
<dbReference type="EMBL" id="QOKY01000183">
    <property type="protein sequence ID" value="RMZ54222.1"/>
    <property type="molecule type" value="Genomic_DNA"/>
</dbReference>
<sequence length="136" mass="14583">MAPSPKVRRDTGTCKAVAAAADTDDHLGPILRGLLDLARHALVPGGRLALWLPRHAARAQDLAERGAARGLRLEWCLHEARAGGLGRALAVWYARRHDQREARRAQRYAEVRGAASGLDVDVWRCGAGGAGPGPEQ</sequence>
<evidence type="ECO:0000313" key="2">
    <source>
        <dbReference type="Proteomes" id="UP000279271"/>
    </source>
</evidence>
<accession>A0A3M7KY08</accession>
<gene>
    <name evidence="1" type="ORF">APUTEX25_005378</name>
</gene>
<reference evidence="2" key="1">
    <citation type="journal article" date="2018" name="Algal Res.">
        <title>Characterization of plant carbon substrate utilization by Auxenochlorella protothecoides.</title>
        <authorList>
            <person name="Vogler B.W."/>
            <person name="Starkenburg S.R."/>
            <person name="Sudasinghe N."/>
            <person name="Schambach J.Y."/>
            <person name="Rollin J.A."/>
            <person name="Pattathil S."/>
            <person name="Barry A.N."/>
        </authorList>
    </citation>
    <scope>NUCLEOTIDE SEQUENCE [LARGE SCALE GENOMIC DNA]</scope>
    <source>
        <strain evidence="2">UTEX 25</strain>
    </source>
</reference>
<evidence type="ECO:0000313" key="1">
    <source>
        <dbReference type="EMBL" id="RMZ54222.1"/>
    </source>
</evidence>